<feature type="compositionally biased region" description="Basic and acidic residues" evidence="1">
    <location>
        <begin position="311"/>
        <end position="322"/>
    </location>
</feature>
<keyword evidence="3" id="KW-1185">Reference proteome</keyword>
<protein>
    <submittedName>
        <fullName evidence="2">Uncharacterized protein</fullName>
    </submittedName>
</protein>
<dbReference type="STRING" id="1448321.A0A317VS28"/>
<feature type="region of interest" description="Disordered" evidence="1">
    <location>
        <begin position="311"/>
        <end position="491"/>
    </location>
</feature>
<gene>
    <name evidence="2" type="ORF">BO70DRAFT_372433</name>
</gene>
<dbReference type="GeneID" id="37067088"/>
<proteinExistence type="predicted"/>
<dbReference type="Proteomes" id="UP000247233">
    <property type="component" value="Unassembled WGS sequence"/>
</dbReference>
<evidence type="ECO:0000313" key="3">
    <source>
        <dbReference type="Proteomes" id="UP000247233"/>
    </source>
</evidence>
<comment type="caution">
    <text evidence="2">The sequence shown here is derived from an EMBL/GenBank/DDBJ whole genome shotgun (WGS) entry which is preliminary data.</text>
</comment>
<dbReference type="RefSeq" id="XP_025397894.1">
    <property type="nucleotide sequence ID" value="XM_025544851.1"/>
</dbReference>
<feature type="compositionally biased region" description="Low complexity" evidence="1">
    <location>
        <begin position="203"/>
        <end position="213"/>
    </location>
</feature>
<organism evidence="2 3">
    <name type="scientific">Aspergillus heteromorphus CBS 117.55</name>
    <dbReference type="NCBI Taxonomy" id="1448321"/>
    <lineage>
        <taxon>Eukaryota</taxon>
        <taxon>Fungi</taxon>
        <taxon>Dikarya</taxon>
        <taxon>Ascomycota</taxon>
        <taxon>Pezizomycotina</taxon>
        <taxon>Eurotiomycetes</taxon>
        <taxon>Eurotiomycetidae</taxon>
        <taxon>Eurotiales</taxon>
        <taxon>Aspergillaceae</taxon>
        <taxon>Aspergillus</taxon>
        <taxon>Aspergillus subgen. Circumdati</taxon>
    </lineage>
</organism>
<feature type="compositionally biased region" description="Pro residues" evidence="1">
    <location>
        <begin position="371"/>
        <end position="383"/>
    </location>
</feature>
<feature type="compositionally biased region" description="Acidic residues" evidence="1">
    <location>
        <begin position="323"/>
        <end position="342"/>
    </location>
</feature>
<dbReference type="OrthoDB" id="5343576at2759"/>
<dbReference type="VEuPathDB" id="FungiDB:BO70DRAFT_372433"/>
<evidence type="ECO:0000256" key="1">
    <source>
        <dbReference type="SAM" id="MobiDB-lite"/>
    </source>
</evidence>
<feature type="compositionally biased region" description="Basic and acidic residues" evidence="1">
    <location>
        <begin position="185"/>
        <end position="201"/>
    </location>
</feature>
<feature type="compositionally biased region" description="Basic and acidic residues" evidence="1">
    <location>
        <begin position="465"/>
        <end position="474"/>
    </location>
</feature>
<feature type="compositionally biased region" description="Basic and acidic residues" evidence="1">
    <location>
        <begin position="343"/>
        <end position="356"/>
    </location>
</feature>
<sequence length="525" mass="56735">MQHDHQLETLARAFEALLLTTQQLSCREKSLQQRLKYASDEYLKLAEKLPGGVDGHTKIVADKIQGRYTEFDLGEKQTIKPPDVVKALAQSGNVGDLALTAITEGLTCYQSIIPPHEAKQLSDLNSCLVATRAGVPAPLEKDFTTKGTQGSLRCPFAKHNNKTPENGLPSGVENTPTDQNGDACGHGDLDPIKAEQSDRRSSRAPSTRSSATRCPVSRCPIRYLDQHSPEEIADYVERHKHEIPRSHAICVQRYQRDSQTMRHLDAKYGNLINMIQGLSAKHRAFLPEQSQSGTAPSSSSAERVEKWAQEVGLKTDLHPPIKEEEEEEKEEGGGEAEQEEEERTGHFDRPMREIRVGESPSRPWGISVPITPLPPNTSPPHSPAAPVAASINLASPHPPNLAAADLPSMAPGDPVPGPPETAPKKGRCPFGHGAPSGENPVPKTKTKIETTPAQNKVESGNEANEADRPGDSAEQKGGAAPDARGLPDQRTASVIFNGPVFFGFSAEQTASFMQKLGKLGNNAAV</sequence>
<reference evidence="2 3" key="1">
    <citation type="submission" date="2016-12" db="EMBL/GenBank/DDBJ databases">
        <title>The genomes of Aspergillus section Nigri reveals drivers in fungal speciation.</title>
        <authorList>
            <consortium name="DOE Joint Genome Institute"/>
            <person name="Vesth T.C."/>
            <person name="Nybo J."/>
            <person name="Theobald S."/>
            <person name="Brandl J."/>
            <person name="Frisvad J.C."/>
            <person name="Nielsen K.F."/>
            <person name="Lyhne E.K."/>
            <person name="Kogle M.E."/>
            <person name="Kuo A."/>
            <person name="Riley R."/>
            <person name="Clum A."/>
            <person name="Nolan M."/>
            <person name="Lipzen A."/>
            <person name="Salamov A."/>
            <person name="Henrissat B."/>
            <person name="Wiebenga A."/>
            <person name="De Vries R.P."/>
            <person name="Grigoriev I.V."/>
            <person name="Mortensen U.H."/>
            <person name="Andersen M.R."/>
            <person name="Baker S.E."/>
        </authorList>
    </citation>
    <scope>NUCLEOTIDE SEQUENCE [LARGE SCALE GENOMIC DNA]</scope>
    <source>
        <strain evidence="2 3">CBS 117.55</strain>
    </source>
</reference>
<accession>A0A317VS28</accession>
<dbReference type="EMBL" id="MSFL01000019">
    <property type="protein sequence ID" value="PWY77133.1"/>
    <property type="molecule type" value="Genomic_DNA"/>
</dbReference>
<feature type="region of interest" description="Disordered" evidence="1">
    <location>
        <begin position="139"/>
        <end position="213"/>
    </location>
</feature>
<name>A0A317VS28_9EURO</name>
<dbReference type="AlphaFoldDB" id="A0A317VS28"/>
<feature type="compositionally biased region" description="Polar residues" evidence="1">
    <location>
        <begin position="449"/>
        <end position="462"/>
    </location>
</feature>
<evidence type="ECO:0000313" key="2">
    <source>
        <dbReference type="EMBL" id="PWY77133.1"/>
    </source>
</evidence>